<dbReference type="SUPFAM" id="SSF48371">
    <property type="entry name" value="ARM repeat"/>
    <property type="match status" value="1"/>
</dbReference>
<keyword evidence="10" id="KW-0234">DNA repair</keyword>
<evidence type="ECO:0000256" key="9">
    <source>
        <dbReference type="ARBA" id="ARBA00022840"/>
    </source>
</evidence>
<dbReference type="InterPro" id="IPR016024">
    <property type="entry name" value="ARM-type_fold"/>
</dbReference>
<dbReference type="EMBL" id="CAICTM010000097">
    <property type="protein sequence ID" value="CAB9501042.1"/>
    <property type="molecule type" value="Genomic_DNA"/>
</dbReference>
<dbReference type="InterPro" id="IPR036940">
    <property type="entry name" value="PI3/4_kinase_cat_sf"/>
</dbReference>
<evidence type="ECO:0000256" key="7">
    <source>
        <dbReference type="ARBA" id="ARBA00022763"/>
    </source>
</evidence>
<dbReference type="Pfam" id="PF25030">
    <property type="entry name" value="M-HEAT_ATR"/>
    <property type="match status" value="1"/>
</dbReference>
<feature type="domain" description="FATC" evidence="15">
    <location>
        <begin position="3506"/>
        <end position="3538"/>
    </location>
</feature>
<dbReference type="GO" id="GO:0005694">
    <property type="term" value="C:chromosome"/>
    <property type="evidence" value="ECO:0007669"/>
    <property type="project" value="TreeGrafter"/>
</dbReference>
<evidence type="ECO:0000256" key="3">
    <source>
        <dbReference type="ARBA" id="ARBA00012513"/>
    </source>
</evidence>
<keyword evidence="5" id="KW-0808">Transferase</keyword>
<accession>A0A9N8H5Y1</accession>
<dbReference type="PROSITE" id="PS51190">
    <property type="entry name" value="FATC"/>
    <property type="match status" value="1"/>
</dbReference>
<feature type="region of interest" description="Disordered" evidence="12">
    <location>
        <begin position="3430"/>
        <end position="3460"/>
    </location>
</feature>
<feature type="region of interest" description="Disordered" evidence="12">
    <location>
        <begin position="275"/>
        <end position="294"/>
    </location>
</feature>
<feature type="domain" description="PI3K/PI4K catalytic" evidence="13">
    <location>
        <begin position="3110"/>
        <end position="3470"/>
    </location>
</feature>
<dbReference type="Pfam" id="PF23593">
    <property type="entry name" value="HEAT_ATR"/>
    <property type="match status" value="1"/>
</dbReference>
<evidence type="ECO:0000256" key="8">
    <source>
        <dbReference type="ARBA" id="ARBA00022777"/>
    </source>
</evidence>
<evidence type="ECO:0000313" key="16">
    <source>
        <dbReference type="EMBL" id="CAB9501042.1"/>
    </source>
</evidence>
<keyword evidence="7" id="KW-0227">DNA damage</keyword>
<dbReference type="PROSITE" id="PS50290">
    <property type="entry name" value="PI3_4_KINASE_3"/>
    <property type="match status" value="1"/>
</dbReference>
<gene>
    <name evidence="16" type="ORF">SEMRO_98_G050510.1</name>
</gene>
<dbReference type="InterPro" id="IPR003151">
    <property type="entry name" value="PIK-rel_kinase_FAT"/>
</dbReference>
<feature type="compositionally biased region" description="Basic and acidic residues" evidence="12">
    <location>
        <begin position="1323"/>
        <end position="1334"/>
    </location>
</feature>
<feature type="region of interest" description="Disordered" evidence="12">
    <location>
        <begin position="2900"/>
        <end position="2936"/>
    </location>
</feature>
<dbReference type="GO" id="GO:0006281">
    <property type="term" value="P:DNA repair"/>
    <property type="evidence" value="ECO:0007669"/>
    <property type="project" value="UniProtKB-KW"/>
</dbReference>
<dbReference type="InterPro" id="IPR057564">
    <property type="entry name" value="HEAT_ATR"/>
</dbReference>
<evidence type="ECO:0000259" key="15">
    <source>
        <dbReference type="PROSITE" id="PS51190"/>
    </source>
</evidence>
<dbReference type="EC" id="2.7.11.1" evidence="3"/>
<proteinExistence type="inferred from homology"/>
<dbReference type="Gene3D" id="1.10.1070.11">
    <property type="entry name" value="Phosphatidylinositol 3-/4-kinase, catalytic domain"/>
    <property type="match status" value="1"/>
</dbReference>
<dbReference type="SUPFAM" id="SSF56112">
    <property type="entry name" value="Protein kinase-like (PK-like)"/>
    <property type="match status" value="1"/>
</dbReference>
<feature type="compositionally biased region" description="Basic and acidic residues" evidence="12">
    <location>
        <begin position="22"/>
        <end position="33"/>
    </location>
</feature>
<keyword evidence="11" id="KW-0539">Nucleus</keyword>
<evidence type="ECO:0000256" key="4">
    <source>
        <dbReference type="ARBA" id="ARBA00022527"/>
    </source>
</evidence>
<feature type="compositionally biased region" description="Low complexity" evidence="12">
    <location>
        <begin position="280"/>
        <end position="294"/>
    </location>
</feature>
<feature type="region of interest" description="Disordered" evidence="12">
    <location>
        <begin position="1863"/>
        <end position="1899"/>
    </location>
</feature>
<dbReference type="SMART" id="SM01343">
    <property type="entry name" value="FATC"/>
    <property type="match status" value="1"/>
</dbReference>
<keyword evidence="17" id="KW-1185">Reference proteome</keyword>
<organism evidence="16 17">
    <name type="scientific">Seminavis robusta</name>
    <dbReference type="NCBI Taxonomy" id="568900"/>
    <lineage>
        <taxon>Eukaryota</taxon>
        <taxon>Sar</taxon>
        <taxon>Stramenopiles</taxon>
        <taxon>Ochrophyta</taxon>
        <taxon>Bacillariophyta</taxon>
        <taxon>Bacillariophyceae</taxon>
        <taxon>Bacillariophycidae</taxon>
        <taxon>Naviculales</taxon>
        <taxon>Naviculaceae</taxon>
        <taxon>Seminavis</taxon>
    </lineage>
</organism>
<evidence type="ECO:0000256" key="6">
    <source>
        <dbReference type="ARBA" id="ARBA00022741"/>
    </source>
</evidence>
<dbReference type="GO" id="GO:0005634">
    <property type="term" value="C:nucleus"/>
    <property type="evidence" value="ECO:0007669"/>
    <property type="project" value="UniProtKB-SubCell"/>
</dbReference>
<dbReference type="Pfam" id="PF02259">
    <property type="entry name" value="FAT"/>
    <property type="match status" value="1"/>
</dbReference>
<evidence type="ECO:0000256" key="11">
    <source>
        <dbReference type="ARBA" id="ARBA00023242"/>
    </source>
</evidence>
<feature type="region of interest" description="Disordered" evidence="12">
    <location>
        <begin position="654"/>
        <end position="686"/>
    </location>
</feature>
<dbReference type="PANTHER" id="PTHR11139:SF69">
    <property type="entry name" value="SERINE_THREONINE-PROTEIN KINASE ATR"/>
    <property type="match status" value="1"/>
</dbReference>
<evidence type="ECO:0000256" key="2">
    <source>
        <dbReference type="ARBA" id="ARBA00010769"/>
    </source>
</evidence>
<dbReference type="InterPro" id="IPR056802">
    <property type="entry name" value="ATR-like_M-HEAT"/>
</dbReference>
<feature type="domain" description="FAT" evidence="14">
    <location>
        <begin position="2322"/>
        <end position="3000"/>
    </location>
</feature>
<dbReference type="GO" id="GO:0004674">
    <property type="term" value="F:protein serine/threonine kinase activity"/>
    <property type="evidence" value="ECO:0007669"/>
    <property type="project" value="UniProtKB-KW"/>
</dbReference>
<evidence type="ECO:0000256" key="1">
    <source>
        <dbReference type="ARBA" id="ARBA00004123"/>
    </source>
</evidence>
<feature type="compositionally biased region" description="Polar residues" evidence="12">
    <location>
        <begin position="35"/>
        <end position="45"/>
    </location>
</feature>
<comment type="similarity">
    <text evidence="2">Belongs to the PI3/PI4-kinase family. ATM subfamily.</text>
</comment>
<feature type="compositionally biased region" description="Polar residues" evidence="12">
    <location>
        <begin position="1863"/>
        <end position="1888"/>
    </location>
</feature>
<dbReference type="Pfam" id="PF00454">
    <property type="entry name" value="PI3_PI4_kinase"/>
    <property type="match status" value="1"/>
</dbReference>
<dbReference type="InterPro" id="IPR011009">
    <property type="entry name" value="Kinase-like_dom_sf"/>
</dbReference>
<feature type="region of interest" description="Disordered" evidence="12">
    <location>
        <begin position="1"/>
        <end position="64"/>
    </location>
</feature>
<evidence type="ECO:0000256" key="10">
    <source>
        <dbReference type="ARBA" id="ARBA00023204"/>
    </source>
</evidence>
<dbReference type="InterPro" id="IPR014009">
    <property type="entry name" value="PIK_FAT"/>
</dbReference>
<feature type="region of interest" description="Disordered" evidence="12">
    <location>
        <begin position="1312"/>
        <end position="1334"/>
    </location>
</feature>
<dbReference type="GO" id="GO:0000077">
    <property type="term" value="P:DNA damage checkpoint signaling"/>
    <property type="evidence" value="ECO:0007669"/>
    <property type="project" value="TreeGrafter"/>
</dbReference>
<evidence type="ECO:0000256" key="12">
    <source>
        <dbReference type="SAM" id="MobiDB-lite"/>
    </source>
</evidence>
<dbReference type="PROSITE" id="PS51189">
    <property type="entry name" value="FAT"/>
    <property type="match status" value="1"/>
</dbReference>
<dbReference type="Gene3D" id="3.30.1010.10">
    <property type="entry name" value="Phosphatidylinositol 3-kinase Catalytic Subunit, Chain A, domain 4"/>
    <property type="match status" value="1"/>
</dbReference>
<evidence type="ECO:0000313" key="17">
    <source>
        <dbReference type="Proteomes" id="UP001153069"/>
    </source>
</evidence>
<keyword evidence="4" id="KW-0723">Serine/threonine-protein kinase</keyword>
<protein>
    <recommendedName>
        <fullName evidence="3">non-specific serine/threonine protein kinase</fullName>
        <ecNumber evidence="3">2.7.11.1</ecNumber>
    </recommendedName>
</protein>
<keyword evidence="8 16" id="KW-0418">Kinase</keyword>
<evidence type="ECO:0000259" key="14">
    <source>
        <dbReference type="PROSITE" id="PS51189"/>
    </source>
</evidence>
<dbReference type="GO" id="GO:0005524">
    <property type="term" value="F:ATP binding"/>
    <property type="evidence" value="ECO:0007669"/>
    <property type="project" value="UniProtKB-KW"/>
</dbReference>
<dbReference type="InterPro" id="IPR050517">
    <property type="entry name" value="DDR_Repair_Kinase"/>
</dbReference>
<sequence>MPLANLPGLRNGEEDENDDPQSDNHRRGSHEPRGSSIQNPNNQQSKRTRRTKSGPPSTITVPVEEKNLLRQLSDCCEKHTKQCHNRKSNDDEVDDYDETVCQAALEIVRGALPKVEAAYVYQPNNNNKRSRRGGGPEAHEVGVLCIFYKDALLGGYCPLAPGLFQTPEGFPHVHEVLLRVQFLYQQCTSPKWIAETVSPQEDHHNHLACQRPPYPIWNVEKTIGYFLNFLVTSSANIWPPQTRAMYRHAIECDLIQTMMDLAILAEYLEDPNNCVKDNNTTESQSTTAEETPQQQQSIQILLFLKTSALDHNMRQQQQHDNNRTEPTPPHHEYVLDIPPTRDAIWSLQTATLNIFVRLCTLIQEADVNDELLPPRQWKLPLEDLFASLRPILVSTCVSVLAERARSAALEFVMTRGSLVWLPEMELGHVLELALLVVHAMGAVFLRQEQWRHYAPAKQPPQVPTLCSDVLHKLVWLLRRTVLFPPRIRGYCQTEATGILRREVLMPLLEECLPWIRQAASSSSSSLDHQNTPQRQEENAMHSTTDALEEMVLRTIHVCMYTTQQQSMVIANSNLVVATAGPLLDLLIKTRSAHISSICMAILSAFLKPDHQAKRLCAAVWAQQQQENGQSTFWISRVPPSPTRPYSQEILSMVKPKEQEEEVAPQRTPVKEGVSPAGKGSSKSKRRASLLGNNPLIIQSPMPKRQKLEDEESGVTAAICKVDSSCFLDDLLGQFLSQGLDAAEFILGELGDKTQGLSRDFWDKALVFVGCMKVLQAVTTQEGNAASFANDENWRDADSCVTCFVECWQSLCTLFYENAKSESHTNGYSANWESLASMMIDCGLYSFQVSATINSPSQVLGSPFREGCDKLCAALAIMARRVGPASLQKRSPQDEQVCQGCCRDVLGAFSLNETLTSRLFGSDACLCALSVGRIESQQARMMPFRRDCDVVTVAALPISARCCMLASLLIQPQAQPRNKTATLAPTWESMQKVVSAFRIALAAKTFEWNNMTCAALISVPLQIVISCLGQAEFVQSSWHVSHVGFILTDFMRSVMLPAIQTIQNVENNNLQVSASKALFVALKQLQWLHLLLEERCDGSKKDLREAESRDWDVSSSLQFLFRSYTANFPRSTSNGENPSSGAYDGLRRELVVRLSRYVVADPENSKDISEILEDLGSTLRLLRWKCVAWECLRLRCTVHLKEIKWLMLIPFCDSDEQIREYSARELGKVLLANHGYALFALYADEDDEWDAPVDTRMLDHSAEPSGEESHPSEDDEIEVRIHRQTHSLDRIVQALFHEIDQLMTFYCDRTYTPTPTQTSSQEDSASKREDQDQDRRVRRVSAIRVLSSLCYFADANSYVGMKVLEQAFSRLTRLASAFDDDSKQPRDAFLRKFATASSSFRELMQLSRHRRKFLDHFTGSLVRDVLMPHSSLAARYDCDSDLADISPGTRERRYFRLSRLLCGFLGASNKGVLTCKRLDSVDSFLREAVPHVLTHLVQCRDYDSLRLFAGFYPYFLRSMNQLQDKARRRRANEPLLANREVTLGESKFKKFAGPVISALVLKEKTHSLCLHPENVGRMLTAVLMKSDKNSLTFLRCTVLDGKDEWTLRKVIEAAENEIVKALAANLGSDPQNVTPAIVAVKTAAIAMLHEPTGSAREDAASLADKLASQWITKHFMVIIVMVIQHKWKSKSHKDKLRSMRSLKILLRFLLPNEALHYFPQVLAVTSAAIEDGSSSGFDDEAKLLVCGRMRLLAVEVLAKFCQLLGPPAWPQIGQNLTTITVSLMPALSQPDSTVHAEVQRLQQLSSAAAASLLEWLSVGARGNFFKQYFREIPFLPASSQLDVVRSNLKERGVVFDNLASTEEGSAQQHASSRDSYTGSAEASISSTVGKGSKLARENERAQQTALSKRLKTVCELLGNENVSIRKAILKHLLGLLRANRSLFHSLVANEGSISNRHFLTLQFSGKEESAESFSVTTMMGILLARSVNETDDDAKSLLGTCLGEVGAIGEHRLGGISMAAVMGPSDSLEACDNDWRLSQPPWASNTSRYELQLVKRHLVAALKATTSTEDQNKVAFAFQELLHLLDDAAHQGSSQRPDTSLGDAGDKPRREMSSWLSGQLQDAGVFETVEPYWNTNFTESQKQMLAAVEPPFFKTSNTYYLWLSQWCRFMALRSHSGKSPWSSMFHGCRTALRAPAGLVVAEFLLPLLVLDRLCFGSLQESTIILQEIRDVFGYSKNHFADDSTGTDMTNRMSQPEHRKAVNTIFMVIDNWQHWVEFYKENRQQHKPSKRSSHSPDLSPIEAWTADDCIFRIEEILSKIPLLLQAEAAASVGMHARALRLLEMAARSSVVKKVFNATGSDRVEANSPKVKQGSSRALGSHVVSGVDLNLMKEVLSELSDYETMAALEVDSRHAKPWERTMDSIRQNEASGNWEGALRDYERFQQLRDESKDSTLQGALRCLLKLGQFESVLNQVRGIVHGGDTSSHASSRAMLAEPFAVEAAWRLGRWQTLSEVSNQICQRGNIATTLGPDATYQIAQGQAMLALHEKKADAVVSALTTGRQAVMDSLSSVARESYSRAYPYVVRLQCLREIEDAAEFMCSSDDSSPFSFVELTKSESHYGWSWQKRLELVSSSSSAAVIDTRLALARLAKDPVLEGSLFLTVGKKARKSGLLGIAADALAAAETTFHCVPSTAAREVDGLLNTTKMQLAKLKHSAGQNGAALKMLGQDQVNHLYVMNAVDAKNAVLSQEREAEGSMRAPVEDDVVIVRFSSRVLLSTQWIVEGGLKDGAEIMNRFETIHKLAHKMEKGNFYFAKYVDSIVSNRIAAMMSSPQAQNQARVDEDIVRSEAIKKDSWCQQYMLKAMEHYTLSLRLSLKHVYHALPRLLSLWFELSSVLASEKVGSTTQSGNKKQRVSYGSSKRRSSQNTKSTGENQDHRANKFMLENVKLVSTKTFYTAMPQLIAQIMHKDSRTAEIVQALLKEVLARYPEQAMWPLAWLCHSTNSNRNRIGQDIFKAAEKALDKNNKNSLRNLLVASKSLFRHLQSIAKFEVQDPKGKRRGSISLNPWRGEVPLCDFVPPVQAALTAVLPSSDGIGRKKDLFPRQVPRMRDFSSEVKVMSSKARPKRITAYVIPAASASMIRREKQKIAKKPLEIDIGELHFLVKQEVKGDLRKDARVQDLNTVINRLMASSRDSGKCGFSSQNRQLRLRTFAVLCLSEESGILEWVPDTTALRALIQGTYNPQACEHSARRRGSNAVNFADAHLRQAFDKCQSAFFEGKPTDAAALFEERMLKEYPPLFYWWFVQKFQDPHAWYEARTAFTLSAAIWSGVGHVLGLGDRHTENILVDTNTGECVHVDFDCIFDKALNLPRPEIVPFRLTANMLDAFGPTGADGVYSASLKLTMGTLRDNRDTLLSVLEPFIKDPVIDWKRAKSTQSPKKKSSSTGGRLDMTQVADRQTRDAKQSIKVVEQRLRGIYNLRNPNWKKIKRKDGFAAGNQQQPDELTQLLPLSVEGQVHQLITEATSSENLVQLYVGWMPWV</sequence>
<dbReference type="OrthoDB" id="381190at2759"/>
<dbReference type="InterPro" id="IPR003152">
    <property type="entry name" value="FATC_dom"/>
</dbReference>
<reference evidence="16" key="1">
    <citation type="submission" date="2020-06" db="EMBL/GenBank/DDBJ databases">
        <authorList>
            <consortium name="Plant Systems Biology data submission"/>
        </authorList>
    </citation>
    <scope>NUCLEOTIDE SEQUENCE</scope>
    <source>
        <strain evidence="16">D6</strain>
    </source>
</reference>
<dbReference type="Pfam" id="PF02260">
    <property type="entry name" value="FATC"/>
    <property type="match status" value="1"/>
</dbReference>
<dbReference type="Proteomes" id="UP001153069">
    <property type="component" value="Unassembled WGS sequence"/>
</dbReference>
<comment type="subcellular location">
    <subcellularLocation>
        <location evidence="1">Nucleus</location>
    </subcellularLocation>
</comment>
<feature type="region of interest" description="Disordered" evidence="12">
    <location>
        <begin position="522"/>
        <end position="541"/>
    </location>
</feature>
<keyword evidence="9" id="KW-0067">ATP-binding</keyword>
<dbReference type="SMART" id="SM00146">
    <property type="entry name" value="PI3Kc"/>
    <property type="match status" value="1"/>
</dbReference>
<dbReference type="CDD" id="cd00892">
    <property type="entry name" value="PIKKc_ATR"/>
    <property type="match status" value="1"/>
</dbReference>
<dbReference type="InterPro" id="IPR000403">
    <property type="entry name" value="PI3/4_kinase_cat_dom"/>
</dbReference>
<evidence type="ECO:0000259" key="13">
    <source>
        <dbReference type="PROSITE" id="PS50290"/>
    </source>
</evidence>
<feature type="region of interest" description="Disordered" evidence="12">
    <location>
        <begin position="2088"/>
        <end position="2112"/>
    </location>
</feature>
<dbReference type="GO" id="GO:0000723">
    <property type="term" value="P:telomere maintenance"/>
    <property type="evidence" value="ECO:0007669"/>
    <property type="project" value="TreeGrafter"/>
</dbReference>
<comment type="caution">
    <text evidence="16">The sequence shown here is derived from an EMBL/GenBank/DDBJ whole genome shotgun (WGS) entry which is preliminary data.</text>
</comment>
<keyword evidence="6" id="KW-0547">Nucleotide-binding</keyword>
<dbReference type="PANTHER" id="PTHR11139">
    <property type="entry name" value="ATAXIA TELANGIECTASIA MUTATED ATM -RELATED"/>
    <property type="match status" value="1"/>
</dbReference>
<name>A0A9N8H5Y1_9STRA</name>
<evidence type="ECO:0000256" key="5">
    <source>
        <dbReference type="ARBA" id="ARBA00022679"/>
    </source>
</evidence>